<evidence type="ECO:0000256" key="1">
    <source>
        <dbReference type="SAM" id="Coils"/>
    </source>
</evidence>
<feature type="transmembrane region" description="Helical" evidence="3">
    <location>
        <begin position="135"/>
        <end position="154"/>
    </location>
</feature>
<feature type="coiled-coil region" evidence="1">
    <location>
        <begin position="283"/>
        <end position="341"/>
    </location>
</feature>
<evidence type="ECO:0000313" key="5">
    <source>
        <dbReference type="Proteomes" id="UP000054877"/>
    </source>
</evidence>
<proteinExistence type="predicted"/>
<organism evidence="4 5">
    <name type="scientific">Legionella spiritensis</name>
    <dbReference type="NCBI Taxonomy" id="452"/>
    <lineage>
        <taxon>Bacteria</taxon>
        <taxon>Pseudomonadati</taxon>
        <taxon>Pseudomonadota</taxon>
        <taxon>Gammaproteobacteria</taxon>
        <taxon>Legionellales</taxon>
        <taxon>Legionellaceae</taxon>
        <taxon>Legionella</taxon>
    </lineage>
</organism>
<feature type="transmembrane region" description="Helical" evidence="3">
    <location>
        <begin position="233"/>
        <end position="254"/>
    </location>
</feature>
<dbReference type="EMBL" id="LNYX01000001">
    <property type="protein sequence ID" value="KTD66316.1"/>
    <property type="molecule type" value="Genomic_DNA"/>
</dbReference>
<feature type="transmembrane region" description="Helical" evidence="3">
    <location>
        <begin position="57"/>
        <end position="84"/>
    </location>
</feature>
<protein>
    <submittedName>
        <fullName evidence="4">Transmembrane protein</fullName>
    </submittedName>
</protein>
<feature type="compositionally biased region" description="Basic and acidic residues" evidence="2">
    <location>
        <begin position="547"/>
        <end position="566"/>
    </location>
</feature>
<keyword evidence="3" id="KW-0472">Membrane</keyword>
<comment type="caution">
    <text evidence="4">The sequence shown here is derived from an EMBL/GenBank/DDBJ whole genome shotgun (WGS) entry which is preliminary data.</text>
</comment>
<dbReference type="Proteomes" id="UP000054877">
    <property type="component" value="Unassembled WGS sequence"/>
</dbReference>
<reference evidence="4 5" key="1">
    <citation type="submission" date="2015-11" db="EMBL/GenBank/DDBJ databases">
        <title>Genomic analysis of 38 Legionella species identifies large and diverse effector repertoires.</title>
        <authorList>
            <person name="Burstein D."/>
            <person name="Amaro F."/>
            <person name="Zusman T."/>
            <person name="Lifshitz Z."/>
            <person name="Cohen O."/>
            <person name="Gilbert J.A."/>
            <person name="Pupko T."/>
            <person name="Shuman H.A."/>
            <person name="Segal G."/>
        </authorList>
    </citation>
    <scope>NUCLEOTIDE SEQUENCE [LARGE SCALE GENOMIC DNA]</scope>
    <source>
        <strain evidence="4 5">Mt.St.Helens-9</strain>
    </source>
</reference>
<dbReference type="OrthoDB" id="5634904at2"/>
<sequence>MDTKSRRMAKRLHDLRLIYALYGALDGLSNSYSFLKYWIDLALTNSDLSSSDVMHELLLTPAGIAVAATESITLITLAMLGNYFDDKDKNRFKRYIATVWPYLRDVIKGSKNTYKGLRSTLQMMNVLGGPDLNSMLVPASLCLGAVAILNRLWMRRMQKNRKDMMKANAVLLAKIQDAHQLTEEECLRYRKQLQLQSKNTRIAAFGSVALGAVIDSLYLFVGTMFLAPVAWPLFVMMVAFSAIYAVSLIATRLYEEYDYQRKLLITEAKVELALSNKELGPQIVELLRELQGISKQLAKLSDSKEDLLIRADLEELQTQILQELDEKKGVLNAKRQRLQSLSTLSYSSALLVGAKNGLAAYSAVASLLFTTATILLLTSTPFPPLLLIVGVSLGMACLLGFIIHSLIKNYIHNSRQKKKQEHEPYERLEDILKTLKSGIPDVEELNLDVEIDSILENGMVVDPSPQFFFQEWFEVVRSFFSGLGKGSKSVDYTMNPFQERDEQGHYHDTPIMLGVTVFSSLVYSLALALNALTRGFGRTPPDQVDVPAKDVKKSASFGREEDKDQPDIEPYIDEPELLPLVPSADSSIRESGPASEPTPDSQRPKIPRSFSLSFFPPLATSKTSKKTYSKDDIGIGMKPKQVDVVSSNTIRGLM</sequence>
<keyword evidence="1" id="KW-0175">Coiled coil</keyword>
<dbReference type="PATRIC" id="fig|452.5.peg.87"/>
<keyword evidence="3" id="KW-1133">Transmembrane helix</keyword>
<dbReference type="AlphaFoldDB" id="A0A0W0ZAY8"/>
<evidence type="ECO:0000256" key="2">
    <source>
        <dbReference type="SAM" id="MobiDB-lite"/>
    </source>
</evidence>
<evidence type="ECO:0000313" key="4">
    <source>
        <dbReference type="EMBL" id="KTD66316.1"/>
    </source>
</evidence>
<name>A0A0W0ZAY8_LEGSP</name>
<feature type="transmembrane region" description="Helical" evidence="3">
    <location>
        <begin position="510"/>
        <end position="532"/>
    </location>
</feature>
<keyword evidence="3 4" id="KW-0812">Transmembrane</keyword>
<feature type="transmembrane region" description="Helical" evidence="3">
    <location>
        <begin position="385"/>
        <end position="407"/>
    </location>
</feature>
<dbReference type="RefSeq" id="WP_133141148.1">
    <property type="nucleotide sequence ID" value="NZ_LT906457.1"/>
</dbReference>
<evidence type="ECO:0000256" key="3">
    <source>
        <dbReference type="SAM" id="Phobius"/>
    </source>
</evidence>
<gene>
    <name evidence="4" type="ORF">Lspi_0079</name>
</gene>
<keyword evidence="5" id="KW-1185">Reference proteome</keyword>
<feature type="transmembrane region" description="Helical" evidence="3">
    <location>
        <begin position="358"/>
        <end position="379"/>
    </location>
</feature>
<feature type="region of interest" description="Disordered" evidence="2">
    <location>
        <begin position="538"/>
        <end position="636"/>
    </location>
</feature>
<feature type="transmembrane region" description="Helical" evidence="3">
    <location>
        <begin position="202"/>
        <end position="227"/>
    </location>
</feature>
<accession>A0A0W0ZAY8</accession>